<keyword evidence="13" id="KW-0131">Cell cycle</keyword>
<keyword evidence="10" id="KW-0418">Kinase</keyword>
<keyword evidence="4" id="KW-0723">Serine/threonine-protein kinase</keyword>
<keyword evidence="8" id="KW-0547">Nucleotide-binding</keyword>
<dbReference type="GO" id="GO:0005524">
    <property type="term" value="F:ATP binding"/>
    <property type="evidence" value="ECO:0007669"/>
    <property type="project" value="UniProtKB-KW"/>
</dbReference>
<dbReference type="InterPro" id="IPR000719">
    <property type="entry name" value="Prot_kinase_dom"/>
</dbReference>
<feature type="domain" description="Protein kinase" evidence="17">
    <location>
        <begin position="7"/>
        <end position="290"/>
    </location>
</feature>
<dbReference type="EC" id="2.7.11.1" evidence="3"/>
<evidence type="ECO:0000256" key="6">
    <source>
        <dbReference type="ARBA" id="ARBA00022618"/>
    </source>
</evidence>
<proteinExistence type="inferred from homology"/>
<feature type="compositionally biased region" description="Polar residues" evidence="16">
    <location>
        <begin position="539"/>
        <end position="551"/>
    </location>
</feature>
<evidence type="ECO:0000256" key="9">
    <source>
        <dbReference type="ARBA" id="ARBA00022776"/>
    </source>
</evidence>
<comment type="catalytic activity">
    <reaction evidence="15">
        <text>L-seryl-[protein] + ATP = O-phospho-L-seryl-[protein] + ADP + H(+)</text>
        <dbReference type="Rhea" id="RHEA:17989"/>
        <dbReference type="Rhea" id="RHEA-COMP:9863"/>
        <dbReference type="Rhea" id="RHEA-COMP:11604"/>
        <dbReference type="ChEBI" id="CHEBI:15378"/>
        <dbReference type="ChEBI" id="CHEBI:29999"/>
        <dbReference type="ChEBI" id="CHEBI:30616"/>
        <dbReference type="ChEBI" id="CHEBI:83421"/>
        <dbReference type="ChEBI" id="CHEBI:456216"/>
        <dbReference type="EC" id="2.7.11.1"/>
    </reaction>
</comment>
<evidence type="ECO:0000256" key="14">
    <source>
        <dbReference type="ARBA" id="ARBA00047899"/>
    </source>
</evidence>
<evidence type="ECO:0000256" key="13">
    <source>
        <dbReference type="ARBA" id="ARBA00023306"/>
    </source>
</evidence>
<evidence type="ECO:0000313" key="18">
    <source>
        <dbReference type="EMBL" id="KAG5927380.1"/>
    </source>
</evidence>
<dbReference type="OrthoDB" id="10250725at2759"/>
<protein>
    <recommendedName>
        <fullName evidence="3">non-specific serine/threonine protein kinase</fullName>
        <ecNumber evidence="3">2.7.11.1</ecNumber>
    </recommendedName>
</protein>
<comment type="catalytic activity">
    <reaction evidence="14">
        <text>L-threonyl-[protein] + ATP = O-phospho-L-threonyl-[protein] + ADP + H(+)</text>
        <dbReference type="Rhea" id="RHEA:46608"/>
        <dbReference type="Rhea" id="RHEA-COMP:11060"/>
        <dbReference type="Rhea" id="RHEA-COMP:11605"/>
        <dbReference type="ChEBI" id="CHEBI:15378"/>
        <dbReference type="ChEBI" id="CHEBI:30013"/>
        <dbReference type="ChEBI" id="CHEBI:30616"/>
        <dbReference type="ChEBI" id="CHEBI:61977"/>
        <dbReference type="ChEBI" id="CHEBI:456216"/>
        <dbReference type="EC" id="2.7.11.1"/>
    </reaction>
</comment>
<keyword evidence="6" id="KW-0132">Cell division</keyword>
<dbReference type="AlphaFoldDB" id="A0A8K0NJM6"/>
<dbReference type="InterPro" id="IPR051131">
    <property type="entry name" value="NEK_Ser/Thr_kinase_NIMA"/>
</dbReference>
<evidence type="ECO:0000256" key="2">
    <source>
        <dbReference type="ARBA" id="ARBA00006692"/>
    </source>
</evidence>
<name>A0A8K0NJM6_9HYPO</name>
<dbReference type="FunFam" id="3.30.200.20:FF:000525">
    <property type="entry name" value="Serine/threonine-protein kinase KIN3"/>
    <property type="match status" value="1"/>
</dbReference>
<dbReference type="CDD" id="cd08217">
    <property type="entry name" value="STKc_Nek2"/>
    <property type="match status" value="1"/>
</dbReference>
<dbReference type="PROSITE" id="PS50011">
    <property type="entry name" value="PROTEIN_KINASE_DOM"/>
    <property type="match status" value="1"/>
</dbReference>
<dbReference type="Gene3D" id="3.30.200.20">
    <property type="entry name" value="Phosphorylase Kinase, domain 1"/>
    <property type="match status" value="1"/>
</dbReference>
<feature type="compositionally biased region" description="Polar residues" evidence="16">
    <location>
        <begin position="649"/>
        <end position="670"/>
    </location>
</feature>
<feature type="region of interest" description="Disordered" evidence="16">
    <location>
        <begin position="564"/>
        <end position="816"/>
    </location>
</feature>
<dbReference type="Gene3D" id="1.10.510.10">
    <property type="entry name" value="Transferase(Phosphotransferase) domain 1"/>
    <property type="match status" value="1"/>
</dbReference>
<evidence type="ECO:0000256" key="7">
    <source>
        <dbReference type="ARBA" id="ARBA00022679"/>
    </source>
</evidence>
<dbReference type="GO" id="GO:0051301">
    <property type="term" value="P:cell division"/>
    <property type="evidence" value="ECO:0007669"/>
    <property type="project" value="UniProtKB-KW"/>
</dbReference>
<keyword evidence="11" id="KW-0067">ATP-binding</keyword>
<evidence type="ECO:0000256" key="11">
    <source>
        <dbReference type="ARBA" id="ARBA00022840"/>
    </source>
</evidence>
<keyword evidence="12" id="KW-0539">Nucleus</keyword>
<evidence type="ECO:0000256" key="5">
    <source>
        <dbReference type="ARBA" id="ARBA00022553"/>
    </source>
</evidence>
<feature type="compositionally biased region" description="Low complexity" evidence="16">
    <location>
        <begin position="580"/>
        <end position="637"/>
    </location>
</feature>
<dbReference type="GO" id="GO:0004674">
    <property type="term" value="F:protein serine/threonine kinase activity"/>
    <property type="evidence" value="ECO:0007669"/>
    <property type="project" value="UniProtKB-KW"/>
</dbReference>
<evidence type="ECO:0000256" key="1">
    <source>
        <dbReference type="ARBA" id="ARBA00004123"/>
    </source>
</evidence>
<feature type="region of interest" description="Disordered" evidence="16">
    <location>
        <begin position="532"/>
        <end position="551"/>
    </location>
</feature>
<dbReference type="EMBL" id="SRPY01000186">
    <property type="protein sequence ID" value="KAG5927380.1"/>
    <property type="molecule type" value="Genomic_DNA"/>
</dbReference>
<evidence type="ECO:0000259" key="17">
    <source>
        <dbReference type="PROSITE" id="PS50011"/>
    </source>
</evidence>
<dbReference type="SUPFAM" id="SSF56112">
    <property type="entry name" value="Protein kinase-like (PK-like)"/>
    <property type="match status" value="1"/>
</dbReference>
<keyword evidence="7" id="KW-0808">Transferase</keyword>
<evidence type="ECO:0000256" key="4">
    <source>
        <dbReference type="ARBA" id="ARBA00022527"/>
    </source>
</evidence>
<gene>
    <name evidence="18" type="ORF">E4U42_002323</name>
</gene>
<dbReference type="PANTHER" id="PTHR44899:SF3">
    <property type="entry name" value="SERINE_THREONINE-PROTEIN KINASE NEK1"/>
    <property type="match status" value="1"/>
</dbReference>
<keyword evidence="5" id="KW-0597">Phosphoprotein</keyword>
<comment type="similarity">
    <text evidence="2">Belongs to the protein kinase superfamily. CAMK Ser/Thr protein kinase family.</text>
</comment>
<dbReference type="SMART" id="SM00220">
    <property type="entry name" value="S_TKc"/>
    <property type="match status" value="1"/>
</dbReference>
<feature type="compositionally biased region" description="Polar residues" evidence="16">
    <location>
        <begin position="564"/>
        <end position="579"/>
    </location>
</feature>
<dbReference type="Pfam" id="PF00069">
    <property type="entry name" value="Pkinase"/>
    <property type="match status" value="2"/>
</dbReference>
<dbReference type="Proteomes" id="UP000811619">
    <property type="component" value="Unassembled WGS sequence"/>
</dbReference>
<feature type="compositionally biased region" description="Basic and acidic residues" evidence="16">
    <location>
        <begin position="731"/>
        <end position="744"/>
    </location>
</feature>
<reference evidence="18" key="1">
    <citation type="journal article" date="2020" name="bioRxiv">
        <title>Whole genome comparisons of ergot fungi reveals the divergence and evolution of species within the genus Claviceps are the result of varying mechanisms driving genome evolution and host range expansion.</title>
        <authorList>
            <person name="Wyka S.A."/>
            <person name="Mondo S.J."/>
            <person name="Liu M."/>
            <person name="Dettman J."/>
            <person name="Nalam V."/>
            <person name="Broders K.D."/>
        </authorList>
    </citation>
    <scope>NUCLEOTIDE SEQUENCE</scope>
    <source>
        <strain evidence="18">CCC 489</strain>
    </source>
</reference>
<evidence type="ECO:0000256" key="12">
    <source>
        <dbReference type="ARBA" id="ARBA00023242"/>
    </source>
</evidence>
<comment type="caution">
    <text evidence="18">The sequence shown here is derived from an EMBL/GenBank/DDBJ whole genome shotgun (WGS) entry which is preliminary data.</text>
</comment>
<dbReference type="FunFam" id="1.10.510.10:FF:000697">
    <property type="entry name" value="G2-specific protein kinase nimA"/>
    <property type="match status" value="1"/>
</dbReference>
<dbReference type="InterPro" id="IPR011009">
    <property type="entry name" value="Kinase-like_dom_sf"/>
</dbReference>
<organism evidence="18 19">
    <name type="scientific">Claviceps africana</name>
    <dbReference type="NCBI Taxonomy" id="83212"/>
    <lineage>
        <taxon>Eukaryota</taxon>
        <taxon>Fungi</taxon>
        <taxon>Dikarya</taxon>
        <taxon>Ascomycota</taxon>
        <taxon>Pezizomycotina</taxon>
        <taxon>Sordariomycetes</taxon>
        <taxon>Hypocreomycetidae</taxon>
        <taxon>Hypocreales</taxon>
        <taxon>Clavicipitaceae</taxon>
        <taxon>Claviceps</taxon>
    </lineage>
</organism>
<feature type="compositionally biased region" description="Low complexity" evidence="16">
    <location>
        <begin position="754"/>
        <end position="788"/>
    </location>
</feature>
<accession>A0A8K0NJM6</accession>
<keyword evidence="9" id="KW-0498">Mitosis</keyword>
<comment type="subcellular location">
    <subcellularLocation>
        <location evidence="1">Nucleus</location>
    </subcellularLocation>
</comment>
<evidence type="ECO:0000313" key="19">
    <source>
        <dbReference type="Proteomes" id="UP000811619"/>
    </source>
</evidence>
<evidence type="ECO:0000256" key="15">
    <source>
        <dbReference type="ARBA" id="ARBA00048679"/>
    </source>
</evidence>
<evidence type="ECO:0000256" key="10">
    <source>
        <dbReference type="ARBA" id="ARBA00022777"/>
    </source>
</evidence>
<dbReference type="GO" id="GO:0005634">
    <property type="term" value="C:nucleus"/>
    <property type="evidence" value="ECO:0007669"/>
    <property type="project" value="UniProtKB-SubCell"/>
</dbReference>
<evidence type="ECO:0000256" key="3">
    <source>
        <dbReference type="ARBA" id="ARBA00012513"/>
    </source>
</evidence>
<evidence type="ECO:0000256" key="16">
    <source>
        <dbReference type="SAM" id="MobiDB-lite"/>
    </source>
</evidence>
<keyword evidence="19" id="KW-1185">Reference proteome</keyword>
<sequence>MSTEDKYDTLEKIGHGSFGIIRKVRRKADGFIMCRKEISYLNMSQKEREQLHAEFQILSHLRHPNIVAYYHREHLRASQDLHLYMEYCGNGDLGRVIKDLQHKGQRAQESFVWSIFSQLAMALYRCHYGIDPPEVGATAFGLTQGNVRGTPKVPAGAMTILHRDLKPENGEDNSVKLGDFGLSKMIKSQDFASTYVGTPFYMSPEICAAEKYTLKSDIWSLGCIMYELCAREPPFNAKTHYQLVQKIKEGKVPTLPEMYSPELNQVIRSCLKVNPDRRPDTAQLLELPVVKLMRKEKEVMDLSKSLRARENALRKKEKELSDRASRLERERDTMREELDSSLRREWEVKARLEIDRLANNEIERLQKQFDEELRMRVEAEVQRHKAAAVAAGDANHAAASDKAGASAPVAAGGACGPEAPAPAPPAVTAPTDLLDLAIDSPDASKEPRRVARTPFNRAQTMFAGQAHAGTPMDIEMASPSPMAIASLSLSPRRNGSTKPPSTYSGNIFALHADRVSAADTKWDLREALALESDDEDTVPSPTRNVRSAKNPFTCQNRPVLVSQDSCPANRLRPQSTNSGLVSKAASSSSSSSSSLSARAASKVSSKASSRTGLVSKAVSSSASSSASSSSSSSSASHAEARARPRSRSPLRQVSKIPSMTGASSDANTNGAGPARKPCAKKENGSSDGVGRMTAKNVRGRTLVELQQARAGGRPLSACGTSAENASPKRVAFKERMAAGPRRDSVGGGGGGSKNGTSNAGSNAGSSVGSSSSSSRRGRRSSSTTGSGRNEPIAVWDPDRDEMPSPFLVKQKRASKT</sequence>
<feature type="region of interest" description="Disordered" evidence="16">
    <location>
        <begin position="314"/>
        <end position="338"/>
    </location>
</feature>
<dbReference type="PANTHER" id="PTHR44899">
    <property type="entry name" value="CAMK FAMILY PROTEIN KINASE"/>
    <property type="match status" value="1"/>
</dbReference>
<evidence type="ECO:0000256" key="8">
    <source>
        <dbReference type="ARBA" id="ARBA00022741"/>
    </source>
</evidence>